<dbReference type="PANTHER" id="PTHR42973:SF25">
    <property type="entry name" value="PHOSPHOMEVALONATE KINASE"/>
    <property type="match status" value="1"/>
</dbReference>
<dbReference type="InterPro" id="IPR036318">
    <property type="entry name" value="FAD-bd_PCMH-like_sf"/>
</dbReference>
<evidence type="ECO:0000259" key="5">
    <source>
        <dbReference type="PROSITE" id="PS51387"/>
    </source>
</evidence>
<gene>
    <name evidence="6" type="ORF">PRZ48_013334</name>
</gene>
<dbReference type="PROSITE" id="PS51387">
    <property type="entry name" value="FAD_PCMH"/>
    <property type="match status" value="1"/>
</dbReference>
<dbReference type="SUPFAM" id="SSF56176">
    <property type="entry name" value="FAD-binding/transporter-associated domain-like"/>
    <property type="match status" value="1"/>
</dbReference>
<keyword evidence="7" id="KW-1185">Reference proteome</keyword>
<dbReference type="Pfam" id="PF08031">
    <property type="entry name" value="BBE"/>
    <property type="match status" value="1"/>
</dbReference>
<organism evidence="6 7">
    <name type="scientific">Zasmidium cellare</name>
    <name type="common">Wine cellar mold</name>
    <name type="synonym">Racodium cellare</name>
    <dbReference type="NCBI Taxonomy" id="395010"/>
    <lineage>
        <taxon>Eukaryota</taxon>
        <taxon>Fungi</taxon>
        <taxon>Dikarya</taxon>
        <taxon>Ascomycota</taxon>
        <taxon>Pezizomycotina</taxon>
        <taxon>Dothideomycetes</taxon>
        <taxon>Dothideomycetidae</taxon>
        <taxon>Mycosphaerellales</taxon>
        <taxon>Mycosphaerellaceae</taxon>
        <taxon>Zasmidium</taxon>
    </lineage>
</organism>
<evidence type="ECO:0000256" key="2">
    <source>
        <dbReference type="ARBA" id="ARBA00022630"/>
    </source>
</evidence>
<dbReference type="EMBL" id="JAXOVC010000012">
    <property type="protein sequence ID" value="KAK4495007.1"/>
    <property type="molecule type" value="Genomic_DNA"/>
</dbReference>
<reference evidence="6 7" key="1">
    <citation type="journal article" date="2023" name="G3 (Bethesda)">
        <title>A chromosome-level genome assembly of Zasmidium syzygii isolated from banana leaves.</title>
        <authorList>
            <person name="van Westerhoven A.C."/>
            <person name="Mehrabi R."/>
            <person name="Talebi R."/>
            <person name="Steentjes M.B.F."/>
            <person name="Corcolon B."/>
            <person name="Chong P.A."/>
            <person name="Kema G.H.J."/>
            <person name="Seidl M.F."/>
        </authorList>
    </citation>
    <scope>NUCLEOTIDE SEQUENCE [LARGE SCALE GENOMIC DNA]</scope>
    <source>
        <strain evidence="6 7">P124</strain>
    </source>
</reference>
<evidence type="ECO:0000313" key="6">
    <source>
        <dbReference type="EMBL" id="KAK4495007.1"/>
    </source>
</evidence>
<dbReference type="InterPro" id="IPR012951">
    <property type="entry name" value="BBE"/>
</dbReference>
<dbReference type="InterPro" id="IPR006094">
    <property type="entry name" value="Oxid_FAD_bind_N"/>
</dbReference>
<evidence type="ECO:0000256" key="3">
    <source>
        <dbReference type="ARBA" id="ARBA00022827"/>
    </source>
</evidence>
<dbReference type="Proteomes" id="UP001305779">
    <property type="component" value="Unassembled WGS sequence"/>
</dbReference>
<proteinExistence type="inferred from homology"/>
<keyword evidence="3" id="KW-0274">FAD</keyword>
<dbReference type="InterPro" id="IPR050416">
    <property type="entry name" value="FAD-linked_Oxidoreductase"/>
</dbReference>
<dbReference type="Pfam" id="PF01565">
    <property type="entry name" value="FAD_binding_4"/>
    <property type="match status" value="1"/>
</dbReference>
<dbReference type="InterPro" id="IPR016166">
    <property type="entry name" value="FAD-bd_PCMH"/>
</dbReference>
<keyword evidence="4" id="KW-0560">Oxidoreductase</keyword>
<accession>A0ABR0E0Q8</accession>
<protein>
    <recommendedName>
        <fullName evidence="5">FAD-binding PCMH-type domain-containing protein</fullName>
    </recommendedName>
</protein>
<sequence length="465" mass="50462">MYNDETCLPTAKTPCSTAGYPAYVIEAETATDVQAGVRFARDTGVRLIVKGTGHDVSGRSAGAGSLSIWTHRFQGIDVKMNDPVAVKNGGVASVKLEAGMVWGDVYKAVGKSNLTVIGGADPHVGVGGWMQGGGHGPLSSLYGLGADQVLEMEVVTADGECRNISPESNPELFWAMRGGGPSSFAVMLSMTVKAYPRLAGHQYGFQYNTTASSDTFWDLTANFSSRLPTLNDHGAMGYYYFEQDAGLANRSSAAAIYGTFIFPNKNRPEVDAITKPLEDSLRSAPWAREPVYVGSKTVGFDNFMQFWAATNAAESALESQMPSQLEDQTQFCLLGGGHMHILCKSPALRSLAPKSGAYANEGDPSNSNWKAEYFGEPYERLLDVKSKWDPLGVFWCKPCVGFDEWNIKPLNNVHQDVNDRGIGQDLVRRFLKTCTMNSGITILYSLIFRVDATPKSKMGEGLRSM</sequence>
<comment type="similarity">
    <text evidence="1">Belongs to the oxygen-dependent FAD-linked oxidoreductase family.</text>
</comment>
<dbReference type="PROSITE" id="PS00862">
    <property type="entry name" value="OX2_COVAL_FAD"/>
    <property type="match status" value="1"/>
</dbReference>
<evidence type="ECO:0000256" key="1">
    <source>
        <dbReference type="ARBA" id="ARBA00005466"/>
    </source>
</evidence>
<dbReference type="InterPro" id="IPR016169">
    <property type="entry name" value="FAD-bd_PCMH_sub2"/>
</dbReference>
<keyword evidence="2" id="KW-0285">Flavoprotein</keyword>
<dbReference type="Gene3D" id="3.30.465.10">
    <property type="match status" value="2"/>
</dbReference>
<dbReference type="PANTHER" id="PTHR42973">
    <property type="entry name" value="BINDING OXIDOREDUCTASE, PUTATIVE (AFU_ORTHOLOGUE AFUA_1G17690)-RELATED"/>
    <property type="match status" value="1"/>
</dbReference>
<comment type="caution">
    <text evidence="6">The sequence shown here is derived from an EMBL/GenBank/DDBJ whole genome shotgun (WGS) entry which is preliminary data.</text>
</comment>
<evidence type="ECO:0000313" key="7">
    <source>
        <dbReference type="Proteomes" id="UP001305779"/>
    </source>
</evidence>
<feature type="domain" description="FAD-binding PCMH-type" evidence="5">
    <location>
        <begin position="17"/>
        <end position="197"/>
    </location>
</feature>
<dbReference type="InterPro" id="IPR006093">
    <property type="entry name" value="Oxy_OxRdtase_FAD_BS"/>
</dbReference>
<evidence type="ECO:0000256" key="4">
    <source>
        <dbReference type="ARBA" id="ARBA00023002"/>
    </source>
</evidence>
<name>A0ABR0E0Q8_ZASCE</name>